<dbReference type="Gene3D" id="3.40.50.620">
    <property type="entry name" value="HUPs"/>
    <property type="match status" value="1"/>
</dbReference>
<dbReference type="UniPathway" id="UPA00988"/>
<name>A0A165ZQM5_DAUCS</name>
<dbReference type="GO" id="GO:0005829">
    <property type="term" value="C:cytosol"/>
    <property type="evidence" value="ECO:0007669"/>
    <property type="project" value="TreeGrafter"/>
</dbReference>
<comment type="pathway">
    <text evidence="3">tRNA modification; 5-methoxycarbonylmethyl-2-thiouridine-tRNA biosynthesis.</text>
</comment>
<sequence>MACNGTGGCDSGCYKDENDSTNGVLPSVTNSSNTNLCLKCKSSEIIAGGTGFSGGTNMKLCADCFRGNLYGKFKLAVSANGMISPSDNVLVAFSGGTSSRVALQFVHEMQVKSQKNFDASRDRSLPVFGVGVAFVDESAFHTLPSHELDKEIEEIKLIVDELSPPTKAFHVIPIESICLSNSNSAKDNLNELLNAVSDKTGKEDLMVQLRMMSLQKTALENGYTKLVLGSCTSRLACHVIASTVKNKALSSKLIVSGFMYAKGQGYSLAADIQYVDSRWEIPVVLPIRDCTLQELNMLCKLESLKTMELHNGSRAGINGLISSFVKLLQEENPSRECTIVRTAGKLTPFHFNKIPEEADDCNLQLASQRRRKKFNLKSNELLPPESYCPLCSSPLDKNSISNLAFENGHTSYGSFVPKCCSSCQFQILPKEPLHMEQFYSLLPQPITDRAKDGSCRSQRSIREQIQDCLLSDNEDGT</sequence>
<comment type="caution">
    <text evidence="4">The sequence shown here is derived from an EMBL/GenBank/DDBJ whole genome shotgun (WGS) entry which is preliminary data.</text>
</comment>
<evidence type="ECO:0000256" key="1">
    <source>
        <dbReference type="ARBA" id="ARBA00022490"/>
    </source>
</evidence>
<keyword evidence="1 3" id="KW-0963">Cytoplasm</keyword>
<dbReference type="EMBL" id="LNRQ01000003">
    <property type="protein sequence ID" value="KZN00307.1"/>
    <property type="molecule type" value="Genomic_DNA"/>
</dbReference>
<dbReference type="GO" id="GO:0016779">
    <property type="term" value="F:nucleotidyltransferase activity"/>
    <property type="evidence" value="ECO:0007669"/>
    <property type="project" value="UniProtKB-UniRule"/>
</dbReference>
<comment type="similarity">
    <text evidence="3">Belongs to the CTU2/NCS2 family.</text>
</comment>
<dbReference type="GO" id="GO:0032447">
    <property type="term" value="P:protein urmylation"/>
    <property type="evidence" value="ECO:0007669"/>
    <property type="project" value="UniProtKB-UniRule"/>
</dbReference>
<proteinExistence type="inferred from homology"/>
<dbReference type="GO" id="GO:0000049">
    <property type="term" value="F:tRNA binding"/>
    <property type="evidence" value="ECO:0007669"/>
    <property type="project" value="InterPro"/>
</dbReference>
<dbReference type="InterPro" id="IPR019407">
    <property type="entry name" value="CTU2"/>
</dbReference>
<evidence type="ECO:0000256" key="2">
    <source>
        <dbReference type="ARBA" id="ARBA00022694"/>
    </source>
</evidence>
<dbReference type="OMA" id="CHACRNI"/>
<dbReference type="HAMAP" id="MF_03054">
    <property type="entry name" value="CTU2"/>
    <property type="match status" value="1"/>
</dbReference>
<dbReference type="GO" id="GO:0016783">
    <property type="term" value="F:sulfurtransferase activity"/>
    <property type="evidence" value="ECO:0007669"/>
    <property type="project" value="TreeGrafter"/>
</dbReference>
<gene>
    <name evidence="4" type="ORF">DCAR_009061</name>
</gene>
<dbReference type="STRING" id="79200.A0A165ZQM5"/>
<evidence type="ECO:0000313" key="4">
    <source>
        <dbReference type="EMBL" id="KZN00307.1"/>
    </source>
</evidence>
<dbReference type="PANTHER" id="PTHR20882:SF14">
    <property type="entry name" value="CYTOPLASMIC TRNA 2-THIOLATION PROTEIN 2"/>
    <property type="match status" value="1"/>
</dbReference>
<protein>
    <recommendedName>
        <fullName evidence="3">Cytoplasmic tRNA 2-thiolation protein 2</fullName>
    </recommendedName>
</protein>
<reference evidence="4" key="1">
    <citation type="journal article" date="2016" name="Nat. Genet.">
        <title>A high-quality carrot genome assembly provides new insights into carotenoid accumulation and asterid genome evolution.</title>
        <authorList>
            <person name="Iorizzo M."/>
            <person name="Ellison S."/>
            <person name="Senalik D."/>
            <person name="Zeng P."/>
            <person name="Satapoomin P."/>
            <person name="Huang J."/>
            <person name="Bowman M."/>
            <person name="Iovene M."/>
            <person name="Sanseverino W."/>
            <person name="Cavagnaro P."/>
            <person name="Yildiz M."/>
            <person name="Macko-Podgorni A."/>
            <person name="Moranska E."/>
            <person name="Grzebelus E."/>
            <person name="Grzebelus D."/>
            <person name="Ashrafi H."/>
            <person name="Zheng Z."/>
            <person name="Cheng S."/>
            <person name="Spooner D."/>
            <person name="Van Deynze A."/>
            <person name="Simon P."/>
        </authorList>
    </citation>
    <scope>NUCLEOTIDE SEQUENCE [LARGE SCALE GENOMIC DNA]</scope>
    <source>
        <tissue evidence="4">Leaf</tissue>
    </source>
</reference>
<evidence type="ECO:0000256" key="3">
    <source>
        <dbReference type="HAMAP-Rule" id="MF_03054"/>
    </source>
</evidence>
<dbReference type="InterPro" id="IPR014729">
    <property type="entry name" value="Rossmann-like_a/b/a_fold"/>
</dbReference>
<organism evidence="4">
    <name type="scientific">Daucus carota subsp. sativus</name>
    <name type="common">Carrot</name>
    <dbReference type="NCBI Taxonomy" id="79200"/>
    <lineage>
        <taxon>Eukaryota</taxon>
        <taxon>Viridiplantae</taxon>
        <taxon>Streptophyta</taxon>
        <taxon>Embryophyta</taxon>
        <taxon>Tracheophyta</taxon>
        <taxon>Spermatophyta</taxon>
        <taxon>Magnoliopsida</taxon>
        <taxon>eudicotyledons</taxon>
        <taxon>Gunneridae</taxon>
        <taxon>Pentapetalae</taxon>
        <taxon>asterids</taxon>
        <taxon>campanulids</taxon>
        <taxon>Apiales</taxon>
        <taxon>Apiaceae</taxon>
        <taxon>Apioideae</taxon>
        <taxon>Scandiceae</taxon>
        <taxon>Daucinae</taxon>
        <taxon>Daucus</taxon>
        <taxon>Daucus sect. Daucus</taxon>
    </lineage>
</organism>
<dbReference type="AlphaFoldDB" id="A0A165ZQM5"/>
<dbReference type="PANTHER" id="PTHR20882">
    <property type="entry name" value="CYTOPLASMIC TRNA 2-THIOLATION PROTEIN 2"/>
    <property type="match status" value="1"/>
</dbReference>
<comment type="subcellular location">
    <subcellularLocation>
        <location evidence="3">Cytoplasm</location>
    </subcellularLocation>
</comment>
<accession>A0A165ZQM5</accession>
<dbReference type="SUPFAM" id="SSF52402">
    <property type="entry name" value="Adenine nucleotide alpha hydrolases-like"/>
    <property type="match status" value="1"/>
</dbReference>
<comment type="function">
    <text evidence="3">Plays a central role in 2-thiolation of mcm(5)S(2)U at tRNA wobble positions of tRNA(Lys), tRNA(Glu) and tRNA(Gln). May act by forming a heterodimer with NCS6/CTU1 that ligates sulfur from thiocarboxylated URM1 onto the uridine of tRNAs at wobble position.</text>
</comment>
<dbReference type="GO" id="GO:0002143">
    <property type="term" value="P:tRNA wobble position uridine thiolation"/>
    <property type="evidence" value="ECO:0007669"/>
    <property type="project" value="TreeGrafter"/>
</dbReference>
<dbReference type="Gramene" id="KZN00307">
    <property type="protein sequence ID" value="KZN00307"/>
    <property type="gene ID" value="DCAR_009061"/>
</dbReference>
<keyword evidence="2 3" id="KW-0819">tRNA processing</keyword>